<gene>
    <name evidence="1" type="ORF">WM40_26580</name>
</gene>
<keyword evidence="2" id="KW-1185">Reference proteome</keyword>
<comment type="caution">
    <text evidence="1">The sequence shown here is derived from an EMBL/GenBank/DDBJ whole genome shotgun (WGS) entry which is preliminary data.</text>
</comment>
<dbReference type="EMBL" id="LAQU01000142">
    <property type="protein sequence ID" value="KKB60882.1"/>
    <property type="molecule type" value="Genomic_DNA"/>
</dbReference>
<dbReference type="AlphaFoldDB" id="A0A0F5JU57"/>
<evidence type="ECO:0000313" key="1">
    <source>
        <dbReference type="EMBL" id="KKB60882.1"/>
    </source>
</evidence>
<sequence>HRTGQRPLDRLVRLLTQEPGIFDEDGLLTSNIPDDRWHAGIVAIADSNRLAVLEIDAVQMFDKRGHKMLARLLAVTDDIDACLLLLLQRQTQSILFALDQSFAL</sequence>
<feature type="non-terminal residue" evidence="1">
    <location>
        <position position="1"/>
    </location>
</feature>
<name>A0A0F5JU57_9BURK</name>
<organism evidence="1 2">
    <name type="scientific">Robbsia andropogonis</name>
    <dbReference type="NCBI Taxonomy" id="28092"/>
    <lineage>
        <taxon>Bacteria</taxon>
        <taxon>Pseudomonadati</taxon>
        <taxon>Pseudomonadota</taxon>
        <taxon>Betaproteobacteria</taxon>
        <taxon>Burkholderiales</taxon>
        <taxon>Burkholderiaceae</taxon>
        <taxon>Robbsia</taxon>
    </lineage>
</organism>
<dbReference type="Proteomes" id="UP000033618">
    <property type="component" value="Unassembled WGS sequence"/>
</dbReference>
<protein>
    <submittedName>
        <fullName evidence="1">Uncharacterized protein</fullName>
    </submittedName>
</protein>
<accession>A0A0F5JU57</accession>
<evidence type="ECO:0000313" key="2">
    <source>
        <dbReference type="Proteomes" id="UP000033618"/>
    </source>
</evidence>
<proteinExistence type="predicted"/>
<reference evidence="1 2" key="1">
    <citation type="submission" date="2015-03" db="EMBL/GenBank/DDBJ databases">
        <title>Draft Genome Sequence of Burkholderia andropogonis type strain ICMP2807, isolated from Sorghum bicolor.</title>
        <authorList>
            <person name="Lopes-Santos L."/>
            <person name="Castro D.B."/>
            <person name="Ottoboni L.M."/>
            <person name="Park D."/>
            <person name="Weirc B.S."/>
            <person name="Destefano S.A."/>
        </authorList>
    </citation>
    <scope>NUCLEOTIDE SEQUENCE [LARGE SCALE GENOMIC DNA]</scope>
    <source>
        <strain evidence="1 2">ICMP2807</strain>
    </source>
</reference>